<dbReference type="RefSeq" id="WP_121877508.1">
    <property type="nucleotide sequence ID" value="NZ_REFJ01000005.1"/>
</dbReference>
<accession>A0A3M0A1M3</accession>
<sequence>MIDSYLFAWGAWLVGGAICLIVWARILNSLPEWIFYIVWWATLGIILAPAAESAGSELWAPAVLATAFDLLNGVEGGFMRAGQSLLGGAIIGAILGVVMSILRTRKRLNNVGN</sequence>
<evidence type="ECO:0000256" key="1">
    <source>
        <dbReference type="SAM" id="Phobius"/>
    </source>
</evidence>
<keyword evidence="1" id="KW-0812">Transmembrane</keyword>
<evidence type="ECO:0000313" key="3">
    <source>
        <dbReference type="Proteomes" id="UP000267187"/>
    </source>
</evidence>
<dbReference type="Proteomes" id="UP000267187">
    <property type="component" value="Unassembled WGS sequence"/>
</dbReference>
<dbReference type="EMBL" id="REFJ01000005">
    <property type="protein sequence ID" value="RMA78873.1"/>
    <property type="molecule type" value="Genomic_DNA"/>
</dbReference>
<organism evidence="2 3">
    <name type="scientific">Umboniibacter marinipuniceus</name>
    <dbReference type="NCBI Taxonomy" id="569599"/>
    <lineage>
        <taxon>Bacteria</taxon>
        <taxon>Pseudomonadati</taxon>
        <taxon>Pseudomonadota</taxon>
        <taxon>Gammaproteobacteria</taxon>
        <taxon>Cellvibrionales</taxon>
        <taxon>Cellvibrionaceae</taxon>
        <taxon>Umboniibacter</taxon>
    </lineage>
</organism>
<feature type="transmembrane region" description="Helical" evidence="1">
    <location>
        <begin position="33"/>
        <end position="51"/>
    </location>
</feature>
<dbReference type="AlphaFoldDB" id="A0A3M0A1M3"/>
<keyword evidence="3" id="KW-1185">Reference proteome</keyword>
<proteinExistence type="predicted"/>
<reference evidence="2 3" key="1">
    <citation type="submission" date="2018-10" db="EMBL/GenBank/DDBJ databases">
        <title>Genomic Encyclopedia of Type Strains, Phase IV (KMG-IV): sequencing the most valuable type-strain genomes for metagenomic binning, comparative biology and taxonomic classification.</title>
        <authorList>
            <person name="Goeker M."/>
        </authorList>
    </citation>
    <scope>NUCLEOTIDE SEQUENCE [LARGE SCALE GENOMIC DNA]</scope>
    <source>
        <strain evidence="2 3">DSM 25080</strain>
    </source>
</reference>
<evidence type="ECO:0000313" key="2">
    <source>
        <dbReference type="EMBL" id="RMA78873.1"/>
    </source>
</evidence>
<feature type="transmembrane region" description="Helical" evidence="1">
    <location>
        <begin position="81"/>
        <end position="102"/>
    </location>
</feature>
<comment type="caution">
    <text evidence="2">The sequence shown here is derived from an EMBL/GenBank/DDBJ whole genome shotgun (WGS) entry which is preliminary data.</text>
</comment>
<feature type="transmembrane region" description="Helical" evidence="1">
    <location>
        <begin position="6"/>
        <end position="26"/>
    </location>
</feature>
<protein>
    <submittedName>
        <fullName evidence="2">Uncharacterized protein</fullName>
    </submittedName>
</protein>
<gene>
    <name evidence="2" type="ORF">DFR27_2213</name>
</gene>
<keyword evidence="1" id="KW-0472">Membrane</keyword>
<keyword evidence="1" id="KW-1133">Transmembrane helix</keyword>
<name>A0A3M0A1M3_9GAMM</name>